<proteinExistence type="predicted"/>
<dbReference type="EMBL" id="JACHEK010000012">
    <property type="protein sequence ID" value="MBB6147071.1"/>
    <property type="molecule type" value="Genomic_DNA"/>
</dbReference>
<name>A0A841K7H9_9BACT</name>
<keyword evidence="4" id="KW-1185">Reference proteome</keyword>
<evidence type="ECO:0008006" key="5">
    <source>
        <dbReference type="Google" id="ProtNLM"/>
    </source>
</evidence>
<reference evidence="3 4" key="1">
    <citation type="submission" date="2020-08" db="EMBL/GenBank/DDBJ databases">
        <title>Genomic Encyclopedia of Type Strains, Phase IV (KMG-IV): sequencing the most valuable type-strain genomes for metagenomic binning, comparative biology and taxonomic classification.</title>
        <authorList>
            <person name="Goeker M."/>
        </authorList>
    </citation>
    <scope>NUCLEOTIDE SEQUENCE [LARGE SCALE GENOMIC DNA]</scope>
    <source>
        <strain evidence="3 4">DSM 103733</strain>
    </source>
</reference>
<comment type="caution">
    <text evidence="3">The sequence shown here is derived from an EMBL/GenBank/DDBJ whole genome shotgun (WGS) entry which is preliminary data.</text>
</comment>
<dbReference type="Proteomes" id="UP000538666">
    <property type="component" value="Unassembled WGS sequence"/>
</dbReference>
<feature type="region of interest" description="Disordered" evidence="1">
    <location>
        <begin position="122"/>
        <end position="143"/>
    </location>
</feature>
<evidence type="ECO:0000313" key="4">
    <source>
        <dbReference type="Proteomes" id="UP000538666"/>
    </source>
</evidence>
<protein>
    <recommendedName>
        <fullName evidence="5">DUF4424 domain-containing protein</fullName>
    </recommendedName>
</protein>
<organism evidence="3 4">
    <name type="scientific">Silvibacterium bohemicum</name>
    <dbReference type="NCBI Taxonomy" id="1577686"/>
    <lineage>
        <taxon>Bacteria</taxon>
        <taxon>Pseudomonadati</taxon>
        <taxon>Acidobacteriota</taxon>
        <taxon>Terriglobia</taxon>
        <taxon>Terriglobales</taxon>
        <taxon>Acidobacteriaceae</taxon>
        <taxon>Silvibacterium</taxon>
    </lineage>
</organism>
<evidence type="ECO:0000313" key="3">
    <source>
        <dbReference type="EMBL" id="MBB6147071.1"/>
    </source>
</evidence>
<evidence type="ECO:0000256" key="1">
    <source>
        <dbReference type="SAM" id="MobiDB-lite"/>
    </source>
</evidence>
<feature type="signal peptide" evidence="2">
    <location>
        <begin position="1"/>
        <end position="22"/>
    </location>
</feature>
<sequence>MRLRSSIFLLLALGMVTSRLNASDHPLPPVQDASKYAAFDAHPDENTTIAAEPFDSKEKMKYFRVDYLKNYFMPIRIIVTNNGDKPISLEQARIDFITAHGDRIPAAEAADVERRMTHVSNTGKKIPMPAPLPPVGGKPKTPDAKIEQDFSELEYADVTVPPHSTKAGFLFYDMEGLGGNPLRGAKLSFRKVQDGDGKQFFPYDIPFDKYLDTQKGSTQ</sequence>
<dbReference type="AlphaFoldDB" id="A0A841K7H9"/>
<dbReference type="RefSeq" id="WP_050059980.1">
    <property type="nucleotide sequence ID" value="NZ_JACHEK010000012.1"/>
</dbReference>
<feature type="chain" id="PRO_5032308101" description="DUF4424 domain-containing protein" evidence="2">
    <location>
        <begin position="23"/>
        <end position="219"/>
    </location>
</feature>
<evidence type="ECO:0000256" key="2">
    <source>
        <dbReference type="SAM" id="SignalP"/>
    </source>
</evidence>
<gene>
    <name evidence="3" type="ORF">HNQ77_005056</name>
</gene>
<dbReference type="OrthoDB" id="117437at2"/>
<keyword evidence="2" id="KW-0732">Signal</keyword>
<accession>A0A841K7H9</accession>